<dbReference type="EC" id="3.6.4.13" evidence="6"/>
<dbReference type="GO" id="GO:0016787">
    <property type="term" value="F:hydrolase activity"/>
    <property type="evidence" value="ECO:0007669"/>
    <property type="project" value="UniProtKB-KW"/>
</dbReference>
<keyword evidence="8" id="KW-1185">Reference proteome</keyword>
<gene>
    <name evidence="7" type="ORF">HannXRQ_Chr04g0096581</name>
    <name evidence="6" type="ORF">HanXRQr2_Chr03g0090151</name>
</gene>
<evidence type="ECO:0000256" key="2">
    <source>
        <dbReference type="ARBA" id="ARBA00022801"/>
    </source>
</evidence>
<evidence type="ECO:0000313" key="8">
    <source>
        <dbReference type="Proteomes" id="UP000215914"/>
    </source>
</evidence>
<reference evidence="7" key="2">
    <citation type="submission" date="2017-02" db="EMBL/GenBank/DDBJ databases">
        <title>Sunflower complete genome.</title>
        <authorList>
            <person name="Langlade N."/>
            <person name="Munos S."/>
        </authorList>
    </citation>
    <scope>NUCLEOTIDE SEQUENCE [LARGE SCALE GENOMIC DNA]</scope>
    <source>
        <tissue evidence="7">Leaves</tissue>
    </source>
</reference>
<dbReference type="InParanoid" id="A0A251UUV1"/>
<dbReference type="InterPro" id="IPR014001">
    <property type="entry name" value="Helicase_ATP-bd"/>
</dbReference>
<dbReference type="PANTHER" id="PTHR47959">
    <property type="entry name" value="ATP-DEPENDENT RNA HELICASE RHLE-RELATED"/>
    <property type="match status" value="1"/>
</dbReference>
<feature type="domain" description="Helicase ATP-binding" evidence="5">
    <location>
        <begin position="97"/>
        <end position="189"/>
    </location>
</feature>
<dbReference type="Proteomes" id="UP000215914">
    <property type="component" value="Chromosome 4"/>
</dbReference>
<evidence type="ECO:0000313" key="6">
    <source>
        <dbReference type="EMBL" id="KAF5812755.1"/>
    </source>
</evidence>
<dbReference type="AlphaFoldDB" id="A0A251UUV1"/>
<reference evidence="6 8" key="1">
    <citation type="journal article" date="2017" name="Nature">
        <title>The sunflower genome provides insights into oil metabolism, flowering and Asterid evolution.</title>
        <authorList>
            <person name="Badouin H."/>
            <person name="Gouzy J."/>
            <person name="Grassa C.J."/>
            <person name="Murat F."/>
            <person name="Staton S.E."/>
            <person name="Cottret L."/>
            <person name="Lelandais-Briere C."/>
            <person name="Owens G.L."/>
            <person name="Carrere S."/>
            <person name="Mayjonade B."/>
            <person name="Legrand L."/>
            <person name="Gill N."/>
            <person name="Kane N.C."/>
            <person name="Bowers J.E."/>
            <person name="Hubner S."/>
            <person name="Bellec A."/>
            <person name="Berard A."/>
            <person name="Berges H."/>
            <person name="Blanchet N."/>
            <person name="Boniface M.C."/>
            <person name="Brunel D."/>
            <person name="Catrice O."/>
            <person name="Chaidir N."/>
            <person name="Claudel C."/>
            <person name="Donnadieu C."/>
            <person name="Faraut T."/>
            <person name="Fievet G."/>
            <person name="Helmstetter N."/>
            <person name="King M."/>
            <person name="Knapp S.J."/>
            <person name="Lai Z."/>
            <person name="Le Paslier M.C."/>
            <person name="Lippi Y."/>
            <person name="Lorenzon L."/>
            <person name="Mandel J.R."/>
            <person name="Marage G."/>
            <person name="Marchand G."/>
            <person name="Marquand E."/>
            <person name="Bret-Mestries E."/>
            <person name="Morien E."/>
            <person name="Nambeesan S."/>
            <person name="Nguyen T."/>
            <person name="Pegot-Espagnet P."/>
            <person name="Pouilly N."/>
            <person name="Raftis F."/>
            <person name="Sallet E."/>
            <person name="Schiex T."/>
            <person name="Thomas J."/>
            <person name="Vandecasteele C."/>
            <person name="Vares D."/>
            <person name="Vear F."/>
            <person name="Vautrin S."/>
            <person name="Crespi M."/>
            <person name="Mangin B."/>
            <person name="Burke J.M."/>
            <person name="Salse J."/>
            <person name="Munos S."/>
            <person name="Vincourt P."/>
            <person name="Rieseberg L.H."/>
            <person name="Langlade N.B."/>
        </authorList>
    </citation>
    <scope>NUCLEOTIDE SEQUENCE [LARGE SCALE GENOMIC DNA]</scope>
    <source>
        <strain evidence="8">cv. SF193</strain>
        <tissue evidence="6">Leaves</tissue>
    </source>
</reference>
<name>A0A251UUV1_HELAN</name>
<dbReference type="InterPro" id="IPR011545">
    <property type="entry name" value="DEAD/DEAH_box_helicase_dom"/>
</dbReference>
<dbReference type="PROSITE" id="PS51192">
    <property type="entry name" value="HELICASE_ATP_BIND_1"/>
    <property type="match status" value="1"/>
</dbReference>
<evidence type="ECO:0000256" key="3">
    <source>
        <dbReference type="ARBA" id="ARBA00022806"/>
    </source>
</evidence>
<keyword evidence="1" id="KW-0547">Nucleotide-binding</keyword>
<dbReference type="Gene3D" id="3.40.50.300">
    <property type="entry name" value="P-loop containing nucleotide triphosphate hydrolases"/>
    <property type="match status" value="1"/>
</dbReference>
<evidence type="ECO:0000313" key="7">
    <source>
        <dbReference type="EMBL" id="OTG27118.1"/>
    </source>
</evidence>
<dbReference type="STRING" id="4232.A0A251UUV1"/>
<accession>A0A251UUV1</accession>
<dbReference type="GO" id="GO:0005524">
    <property type="term" value="F:ATP binding"/>
    <property type="evidence" value="ECO:0007669"/>
    <property type="project" value="UniProtKB-KW"/>
</dbReference>
<protein>
    <submittedName>
        <fullName evidence="7">Putative helicase superfamily 1/2, ATP-binding domain-containing protein</fullName>
    </submittedName>
    <submittedName>
        <fullName evidence="6">RNA helicase</fullName>
        <ecNumber evidence="6">3.6.4.13</ecNumber>
    </submittedName>
</protein>
<dbReference type="EMBL" id="CM007893">
    <property type="protein sequence ID" value="OTG27118.1"/>
    <property type="molecule type" value="Genomic_DNA"/>
</dbReference>
<keyword evidence="4 7" id="KW-0067">ATP-binding</keyword>
<evidence type="ECO:0000259" key="5">
    <source>
        <dbReference type="PROSITE" id="PS51192"/>
    </source>
</evidence>
<organism evidence="7 8">
    <name type="scientific">Helianthus annuus</name>
    <name type="common">Common sunflower</name>
    <dbReference type="NCBI Taxonomy" id="4232"/>
    <lineage>
        <taxon>Eukaryota</taxon>
        <taxon>Viridiplantae</taxon>
        <taxon>Streptophyta</taxon>
        <taxon>Embryophyta</taxon>
        <taxon>Tracheophyta</taxon>
        <taxon>Spermatophyta</taxon>
        <taxon>Magnoliopsida</taxon>
        <taxon>eudicotyledons</taxon>
        <taxon>Gunneridae</taxon>
        <taxon>Pentapetalae</taxon>
        <taxon>asterids</taxon>
        <taxon>campanulids</taxon>
        <taxon>Asterales</taxon>
        <taxon>Asteraceae</taxon>
        <taxon>Asteroideae</taxon>
        <taxon>Heliantheae alliance</taxon>
        <taxon>Heliantheae</taxon>
        <taxon>Helianthus</taxon>
    </lineage>
</organism>
<keyword evidence="3 7" id="KW-0347">Helicase</keyword>
<proteinExistence type="predicted"/>
<evidence type="ECO:0000256" key="4">
    <source>
        <dbReference type="ARBA" id="ARBA00022840"/>
    </source>
</evidence>
<dbReference type="PANTHER" id="PTHR47959:SF1">
    <property type="entry name" value="ATP-DEPENDENT RNA HELICASE DBPA"/>
    <property type="match status" value="1"/>
</dbReference>
<dbReference type="EMBL" id="MNCJ02000318">
    <property type="protein sequence ID" value="KAF5812755.1"/>
    <property type="molecule type" value="Genomic_DNA"/>
</dbReference>
<reference evidence="6" key="3">
    <citation type="submission" date="2020-06" db="EMBL/GenBank/DDBJ databases">
        <title>Helianthus annuus Genome sequencing and assembly Release 2.</title>
        <authorList>
            <person name="Gouzy J."/>
            <person name="Langlade N."/>
            <person name="Munos S."/>
        </authorList>
    </citation>
    <scope>NUCLEOTIDE SEQUENCE</scope>
    <source>
        <tissue evidence="6">Leaves</tissue>
    </source>
</reference>
<sequence>MLNLMFILPLSSPSSIFIHGNPAYRWPSGSLPSVTHRRQSFRFQLRGEFVCFRAHISTTFLYFGRKPDPNNKNCWYDRGAKTFQADKYEKSLNKTVLVPALEGRDIIGRAKTGTGKTLAFAIPIIKKLTEEDEDNQNSIAGRLPRVLVLAPTREPAKQVETEIKESATHCLCLWRCLLHFTEKSTVTRH</sequence>
<keyword evidence="2 6" id="KW-0378">Hydrolase</keyword>
<dbReference type="GO" id="GO:0003724">
    <property type="term" value="F:RNA helicase activity"/>
    <property type="evidence" value="ECO:0007669"/>
    <property type="project" value="UniProtKB-EC"/>
</dbReference>
<dbReference type="Gramene" id="mRNA:HanXRQr2_Chr03g0090151">
    <property type="protein sequence ID" value="mRNA:HanXRQr2_Chr03g0090151"/>
    <property type="gene ID" value="HanXRQr2_Chr03g0090151"/>
</dbReference>
<dbReference type="InterPro" id="IPR027417">
    <property type="entry name" value="P-loop_NTPase"/>
</dbReference>
<dbReference type="GO" id="GO:0003676">
    <property type="term" value="F:nucleic acid binding"/>
    <property type="evidence" value="ECO:0007669"/>
    <property type="project" value="InterPro"/>
</dbReference>
<evidence type="ECO:0000256" key="1">
    <source>
        <dbReference type="ARBA" id="ARBA00022741"/>
    </source>
</evidence>
<dbReference type="SUPFAM" id="SSF52540">
    <property type="entry name" value="P-loop containing nucleoside triphosphate hydrolases"/>
    <property type="match status" value="1"/>
</dbReference>
<dbReference type="Pfam" id="PF00270">
    <property type="entry name" value="DEAD"/>
    <property type="match status" value="1"/>
</dbReference>
<dbReference type="InterPro" id="IPR050079">
    <property type="entry name" value="DEAD_box_RNA_helicase"/>
</dbReference>